<evidence type="ECO:0000256" key="2">
    <source>
        <dbReference type="SAM" id="Phobius"/>
    </source>
</evidence>
<dbReference type="GO" id="GO:0005789">
    <property type="term" value="C:endoplasmic reticulum membrane"/>
    <property type="evidence" value="ECO:0007669"/>
    <property type="project" value="TreeGrafter"/>
</dbReference>
<accession>A0AAJ5Z084</accession>
<dbReference type="SMART" id="SM00786">
    <property type="entry name" value="SHR3_chaperone"/>
    <property type="match status" value="1"/>
</dbReference>
<proteinExistence type="predicted"/>
<evidence type="ECO:0000313" key="3">
    <source>
        <dbReference type="EMBL" id="WFD15659.1"/>
    </source>
</evidence>
<keyword evidence="4" id="KW-1185">Reference proteome</keyword>
<dbReference type="GO" id="GO:0006888">
    <property type="term" value="P:endoplasmic reticulum to Golgi vesicle-mediated transport"/>
    <property type="evidence" value="ECO:0007669"/>
    <property type="project" value="TreeGrafter"/>
</dbReference>
<gene>
    <name evidence="3" type="ORF">MARU1_001681</name>
</gene>
<dbReference type="AlphaFoldDB" id="A0AAJ5Z084"/>
<organism evidence="3 4">
    <name type="scientific">Malassezia arunalokei</name>
    <dbReference type="NCBI Taxonomy" id="1514897"/>
    <lineage>
        <taxon>Eukaryota</taxon>
        <taxon>Fungi</taxon>
        <taxon>Dikarya</taxon>
        <taxon>Basidiomycota</taxon>
        <taxon>Ustilaginomycotina</taxon>
        <taxon>Malasseziomycetes</taxon>
        <taxon>Malasseziales</taxon>
        <taxon>Malasseziaceae</taxon>
        <taxon>Malassezia</taxon>
    </lineage>
</organism>
<keyword evidence="2" id="KW-0472">Membrane</keyword>
<sequence length="221" mass="24651">MIGVTVAALLATSSFVLGMLSIDWRADHLVLWEQSVSREHVLTALQYYVYTIGAKPARYTAVLLAIGTLQVCLLGSKIVMGSENNWLFDGASLCTPRLRLRRPVHEQDPALYVATTDTTDVRALPSVMPPEDSITTAKFQELLILLRELASTHILLSIALIGIILLQCGKYYSVRLQERERNEEVDVRLVRRLRQRQQQARESGAPGRDSEDVLTARAGAH</sequence>
<dbReference type="GO" id="GO:0051082">
    <property type="term" value="F:unfolded protein binding"/>
    <property type="evidence" value="ECO:0007669"/>
    <property type="project" value="TreeGrafter"/>
</dbReference>
<protein>
    <submittedName>
        <fullName evidence="3">Uncharacterized protein</fullName>
    </submittedName>
</protein>
<reference evidence="3 4" key="1">
    <citation type="submission" date="2023-03" db="EMBL/GenBank/DDBJ databases">
        <title>Mating type loci evolution in Malassezia.</title>
        <authorList>
            <person name="Coelho M.A."/>
        </authorList>
    </citation>
    <scope>NUCLEOTIDE SEQUENCE [LARGE SCALE GENOMIC DNA]</scope>
    <source>
        <strain evidence="3 4">CBS 13387</strain>
    </source>
</reference>
<dbReference type="InterPro" id="IPR013248">
    <property type="entry name" value="Psh3/Shr3"/>
</dbReference>
<keyword evidence="2" id="KW-0812">Transmembrane</keyword>
<keyword evidence="2" id="KW-1133">Transmembrane helix</keyword>
<dbReference type="PANTHER" id="PTHR28228">
    <property type="entry name" value="SECRETORY COMPONENT PROTEIN SHR3"/>
    <property type="match status" value="1"/>
</dbReference>
<evidence type="ECO:0000256" key="1">
    <source>
        <dbReference type="SAM" id="MobiDB-lite"/>
    </source>
</evidence>
<evidence type="ECO:0000313" key="4">
    <source>
        <dbReference type="Proteomes" id="UP001217582"/>
    </source>
</evidence>
<dbReference type="EMBL" id="CP119918">
    <property type="protein sequence ID" value="WFD15659.1"/>
    <property type="molecule type" value="Genomic_DNA"/>
</dbReference>
<dbReference type="Pfam" id="PF08229">
    <property type="entry name" value="SHR3_chaperone"/>
    <property type="match status" value="1"/>
</dbReference>
<dbReference type="Proteomes" id="UP001217582">
    <property type="component" value="Chromosome 3"/>
</dbReference>
<name>A0AAJ5Z084_9BASI</name>
<feature type="transmembrane region" description="Helical" evidence="2">
    <location>
        <begin position="154"/>
        <end position="172"/>
    </location>
</feature>
<dbReference type="PANTHER" id="PTHR28228:SF1">
    <property type="entry name" value="SECRETORY COMPONENT PROTEIN SHR3"/>
    <property type="match status" value="1"/>
</dbReference>
<feature type="region of interest" description="Disordered" evidence="1">
    <location>
        <begin position="197"/>
        <end position="221"/>
    </location>
</feature>